<gene>
    <name evidence="1" type="ORF">FHS23_004170</name>
</gene>
<dbReference type="Proteomes" id="UP000550714">
    <property type="component" value="Unassembled WGS sequence"/>
</dbReference>
<protein>
    <submittedName>
        <fullName evidence="1">Uncharacterized protein</fullName>
    </submittedName>
</protein>
<name>A0A839S923_9PSEU</name>
<sequence>MSDVSKQMLAAALLRAPTEMMVYDRPQIVAGAPPTLDERGRQPLRDFFTVLPAGGDLYLPP</sequence>
<evidence type="ECO:0000313" key="1">
    <source>
        <dbReference type="EMBL" id="MBB3053127.1"/>
    </source>
</evidence>
<reference evidence="1 2" key="1">
    <citation type="submission" date="2020-08" db="EMBL/GenBank/DDBJ databases">
        <title>Genomic Encyclopedia of Type Strains, Phase III (KMG-III): the genomes of soil and plant-associated and newly described type strains.</title>
        <authorList>
            <person name="Whitman W."/>
        </authorList>
    </citation>
    <scope>NUCLEOTIDE SEQUENCE [LARGE SCALE GENOMIC DNA]</scope>
    <source>
        <strain evidence="1 2">CECT 8577</strain>
    </source>
</reference>
<comment type="caution">
    <text evidence="1">The sequence shown here is derived from an EMBL/GenBank/DDBJ whole genome shotgun (WGS) entry which is preliminary data.</text>
</comment>
<proteinExistence type="predicted"/>
<accession>A0A839S923</accession>
<keyword evidence="2" id="KW-1185">Reference proteome</keyword>
<dbReference type="EMBL" id="JACHWU010000007">
    <property type="protein sequence ID" value="MBB3053127.1"/>
    <property type="molecule type" value="Genomic_DNA"/>
</dbReference>
<dbReference type="RefSeq" id="WP_183658641.1">
    <property type="nucleotide sequence ID" value="NZ_JACHWU010000007.1"/>
</dbReference>
<dbReference type="AlphaFoldDB" id="A0A839S923"/>
<organism evidence="1 2">
    <name type="scientific">Prauserella isguenensis</name>
    <dbReference type="NCBI Taxonomy" id="1470180"/>
    <lineage>
        <taxon>Bacteria</taxon>
        <taxon>Bacillati</taxon>
        <taxon>Actinomycetota</taxon>
        <taxon>Actinomycetes</taxon>
        <taxon>Pseudonocardiales</taxon>
        <taxon>Pseudonocardiaceae</taxon>
        <taxon>Prauserella</taxon>
    </lineage>
</organism>
<evidence type="ECO:0000313" key="2">
    <source>
        <dbReference type="Proteomes" id="UP000550714"/>
    </source>
</evidence>